<keyword evidence="4" id="KW-1185">Reference proteome</keyword>
<dbReference type="InterPro" id="IPR015249">
    <property type="entry name" value="Biliverdin_Rdtase_cat"/>
</dbReference>
<sequence length="351" mass="38581">MFIECFIFTICILSPEYEAHLRVAAARRVKQCQSENSFSCFCLCCGSCRGCSIDLCVRRKAVSMSGAVVVGLGIAGGVRIRDMLAPLAGSPAEKLQVRGFVSRRSVGTHQGVSQISMEEAVSREDIQAAFICTENVSHEDNIRAFLQAGKHVCVEYPMTMSYKTAVELWDLAQDKGVVLHEEHIELLTGDFKALKKEVEGKSLQEGSLHFTGGPLKPGFGFPSFSGISRLTWLVELFGELVVTAAALEDAVSNYSKMTAKLLTRDNRPLTWIEERGPGLPRGKKINFQFATCSLTQIPPSAGGTGGLFMQDMIHFSCKILGQVGVEDLQREKIRILHCLELAEKIQNICQK</sequence>
<dbReference type="PANTHER" id="PTHR43377:SF1">
    <property type="entry name" value="BILIVERDIN REDUCTASE A"/>
    <property type="match status" value="1"/>
</dbReference>
<gene>
    <name evidence="3" type="ORF">JOB18_010083</name>
</gene>
<dbReference type="Pfam" id="PF09166">
    <property type="entry name" value="Biliv-reduc_cat"/>
    <property type="match status" value="1"/>
</dbReference>
<dbReference type="PANTHER" id="PTHR43377">
    <property type="entry name" value="BILIVERDIN REDUCTASE A"/>
    <property type="match status" value="1"/>
</dbReference>
<evidence type="ECO:0000313" key="4">
    <source>
        <dbReference type="Proteomes" id="UP000693946"/>
    </source>
</evidence>
<feature type="domain" description="Biliverdin reductase catalytic" evidence="2">
    <location>
        <begin position="191"/>
        <end position="300"/>
    </location>
</feature>
<protein>
    <submittedName>
        <fullName evidence="3">Biliverdin reductase A</fullName>
    </submittedName>
</protein>
<evidence type="ECO:0000259" key="1">
    <source>
        <dbReference type="Pfam" id="PF01408"/>
    </source>
</evidence>
<dbReference type="GO" id="GO:0000166">
    <property type="term" value="F:nucleotide binding"/>
    <property type="evidence" value="ECO:0007669"/>
    <property type="project" value="InterPro"/>
</dbReference>
<evidence type="ECO:0000313" key="3">
    <source>
        <dbReference type="EMBL" id="KAG7524305.1"/>
    </source>
</evidence>
<dbReference type="EMBL" id="JAGKHQ010000001">
    <property type="protein sequence ID" value="KAG7524305.1"/>
    <property type="molecule type" value="Genomic_DNA"/>
</dbReference>
<dbReference type="GO" id="GO:0042167">
    <property type="term" value="P:heme catabolic process"/>
    <property type="evidence" value="ECO:0007669"/>
    <property type="project" value="InterPro"/>
</dbReference>
<organism evidence="3 4">
    <name type="scientific">Solea senegalensis</name>
    <name type="common">Senegalese sole</name>
    <dbReference type="NCBI Taxonomy" id="28829"/>
    <lineage>
        <taxon>Eukaryota</taxon>
        <taxon>Metazoa</taxon>
        <taxon>Chordata</taxon>
        <taxon>Craniata</taxon>
        <taxon>Vertebrata</taxon>
        <taxon>Euteleostomi</taxon>
        <taxon>Actinopterygii</taxon>
        <taxon>Neopterygii</taxon>
        <taxon>Teleostei</taxon>
        <taxon>Neoteleostei</taxon>
        <taxon>Acanthomorphata</taxon>
        <taxon>Carangaria</taxon>
        <taxon>Pleuronectiformes</taxon>
        <taxon>Pleuronectoidei</taxon>
        <taxon>Soleidae</taxon>
        <taxon>Solea</taxon>
    </lineage>
</organism>
<evidence type="ECO:0000259" key="2">
    <source>
        <dbReference type="Pfam" id="PF09166"/>
    </source>
</evidence>
<feature type="domain" description="Gfo/Idh/MocA-like oxidoreductase N-terminal" evidence="1">
    <location>
        <begin position="68"/>
        <end position="183"/>
    </location>
</feature>
<dbReference type="AlphaFoldDB" id="A0AAV6T4B8"/>
<proteinExistence type="predicted"/>
<dbReference type="GO" id="GO:0004074">
    <property type="term" value="F:biliverdin reductase [NAD(P)H] activity"/>
    <property type="evidence" value="ECO:0007669"/>
    <property type="project" value="InterPro"/>
</dbReference>
<dbReference type="Pfam" id="PF01408">
    <property type="entry name" value="GFO_IDH_MocA"/>
    <property type="match status" value="1"/>
</dbReference>
<name>A0AAV6T4B8_SOLSE</name>
<accession>A0AAV6T4B8</accession>
<dbReference type="Proteomes" id="UP000693946">
    <property type="component" value="Linkage Group LG1"/>
</dbReference>
<comment type="caution">
    <text evidence="3">The sequence shown here is derived from an EMBL/GenBank/DDBJ whole genome shotgun (WGS) entry which is preliminary data.</text>
</comment>
<dbReference type="InterPro" id="IPR051450">
    <property type="entry name" value="Gfo/Idh/MocA_Oxidoreductases"/>
</dbReference>
<reference evidence="3 4" key="1">
    <citation type="journal article" date="2021" name="Sci. Rep.">
        <title>Chromosome anchoring in Senegalese sole (Solea senegalensis) reveals sex-associated markers and genome rearrangements in flatfish.</title>
        <authorList>
            <person name="Guerrero-Cozar I."/>
            <person name="Gomez-Garrido J."/>
            <person name="Berbel C."/>
            <person name="Martinez-Blanch J.F."/>
            <person name="Alioto T."/>
            <person name="Claros M.G."/>
            <person name="Gagnaire P.A."/>
            <person name="Manchado M."/>
        </authorList>
    </citation>
    <scope>NUCLEOTIDE SEQUENCE [LARGE SCALE GENOMIC DNA]</scope>
    <source>
        <strain evidence="3">Sse05_10M</strain>
    </source>
</reference>
<dbReference type="InterPro" id="IPR000683">
    <property type="entry name" value="Gfo/Idh/MocA-like_OxRdtase_N"/>
</dbReference>
<dbReference type="GO" id="GO:0008270">
    <property type="term" value="F:zinc ion binding"/>
    <property type="evidence" value="ECO:0007669"/>
    <property type="project" value="InterPro"/>
</dbReference>